<dbReference type="AlphaFoldDB" id="A0A4Y9XWF9"/>
<reference evidence="1 2" key="1">
    <citation type="submission" date="2019-02" db="EMBL/GenBank/DDBJ databases">
        <title>Genome sequencing of the rare red list fungi Dentipellis fragilis.</title>
        <authorList>
            <person name="Buettner E."/>
            <person name="Kellner H."/>
        </authorList>
    </citation>
    <scope>NUCLEOTIDE SEQUENCE [LARGE SCALE GENOMIC DNA]</scope>
    <source>
        <strain evidence="1 2">DSM 105465</strain>
    </source>
</reference>
<organism evidence="1 2">
    <name type="scientific">Dentipellis fragilis</name>
    <dbReference type="NCBI Taxonomy" id="205917"/>
    <lineage>
        <taxon>Eukaryota</taxon>
        <taxon>Fungi</taxon>
        <taxon>Dikarya</taxon>
        <taxon>Basidiomycota</taxon>
        <taxon>Agaricomycotina</taxon>
        <taxon>Agaricomycetes</taxon>
        <taxon>Russulales</taxon>
        <taxon>Hericiaceae</taxon>
        <taxon>Dentipellis</taxon>
    </lineage>
</organism>
<dbReference type="Proteomes" id="UP000298327">
    <property type="component" value="Unassembled WGS sequence"/>
</dbReference>
<keyword evidence="2" id="KW-1185">Reference proteome</keyword>
<comment type="caution">
    <text evidence="1">The sequence shown here is derived from an EMBL/GenBank/DDBJ whole genome shotgun (WGS) entry which is preliminary data.</text>
</comment>
<protein>
    <submittedName>
        <fullName evidence="1">Uncharacterized protein</fullName>
    </submittedName>
</protein>
<sequence length="210" mass="23030">MPRSPAPHIPDVSHECIDPERLYVYISDTIVAAGLRYLLAAKLLARNRVSAVNAVAFSGRDLRLLQRSGGLCESPPCRHDALVRMRALCSVRVAAMGVPYKDVNMQPLIWTPSFELIETQARFPTVFRFSLSPLTDARSRTISPMSAAEAPIPALSLVFHRQPHTRPRPSIALSVEDMHSGGILNIGAGMPCLCVETSTAIDTTDCRVRQ</sequence>
<evidence type="ECO:0000313" key="1">
    <source>
        <dbReference type="EMBL" id="TFY53471.1"/>
    </source>
</evidence>
<gene>
    <name evidence="1" type="ORF">EVG20_g10099</name>
</gene>
<accession>A0A4Y9XWF9</accession>
<name>A0A4Y9XWF9_9AGAM</name>
<proteinExistence type="predicted"/>
<evidence type="ECO:0000313" key="2">
    <source>
        <dbReference type="Proteomes" id="UP000298327"/>
    </source>
</evidence>
<dbReference type="EMBL" id="SEOQ01001146">
    <property type="protein sequence ID" value="TFY53471.1"/>
    <property type="molecule type" value="Genomic_DNA"/>
</dbReference>